<dbReference type="PROSITE" id="PS00463">
    <property type="entry name" value="ZN2_CY6_FUNGAL_1"/>
    <property type="match status" value="1"/>
</dbReference>
<keyword evidence="11" id="KW-1185">Reference proteome</keyword>
<dbReference type="CDD" id="cd12148">
    <property type="entry name" value="fungal_TF_MHR"/>
    <property type="match status" value="1"/>
</dbReference>
<evidence type="ECO:0000256" key="4">
    <source>
        <dbReference type="ARBA" id="ARBA00023125"/>
    </source>
</evidence>
<dbReference type="GO" id="GO:0005634">
    <property type="term" value="C:nucleus"/>
    <property type="evidence" value="ECO:0007669"/>
    <property type="project" value="UniProtKB-SubCell"/>
</dbReference>
<dbReference type="Pfam" id="PF00172">
    <property type="entry name" value="Zn_clus"/>
    <property type="match status" value="1"/>
</dbReference>
<evidence type="ECO:0000256" key="1">
    <source>
        <dbReference type="ARBA" id="ARBA00004123"/>
    </source>
</evidence>
<evidence type="ECO:0000256" key="6">
    <source>
        <dbReference type="ARBA" id="ARBA00023242"/>
    </source>
</evidence>
<keyword evidence="8" id="KW-0812">Transmembrane</keyword>
<dbReference type="CDD" id="cd00067">
    <property type="entry name" value="GAL4"/>
    <property type="match status" value="1"/>
</dbReference>
<accession>A0A8H4T3F8</accession>
<feature type="compositionally biased region" description="Low complexity" evidence="7">
    <location>
        <begin position="95"/>
        <end position="106"/>
    </location>
</feature>
<evidence type="ECO:0000256" key="3">
    <source>
        <dbReference type="ARBA" id="ARBA00023015"/>
    </source>
</evidence>
<dbReference type="OrthoDB" id="103819at2759"/>
<dbReference type="InterPro" id="IPR001138">
    <property type="entry name" value="Zn2Cys6_DnaBD"/>
</dbReference>
<organism evidence="10 11">
    <name type="scientific">Fusarium gaditjirri</name>
    <dbReference type="NCBI Taxonomy" id="282569"/>
    <lineage>
        <taxon>Eukaryota</taxon>
        <taxon>Fungi</taxon>
        <taxon>Dikarya</taxon>
        <taxon>Ascomycota</taxon>
        <taxon>Pezizomycotina</taxon>
        <taxon>Sordariomycetes</taxon>
        <taxon>Hypocreomycetidae</taxon>
        <taxon>Hypocreales</taxon>
        <taxon>Nectriaceae</taxon>
        <taxon>Fusarium</taxon>
        <taxon>Fusarium nisikadoi species complex</taxon>
    </lineage>
</organism>
<keyword evidence="3" id="KW-0805">Transcription regulation</keyword>
<evidence type="ECO:0000256" key="2">
    <source>
        <dbReference type="ARBA" id="ARBA00022723"/>
    </source>
</evidence>
<dbReference type="PANTHER" id="PTHR46910">
    <property type="entry name" value="TRANSCRIPTION FACTOR PDR1"/>
    <property type="match status" value="1"/>
</dbReference>
<dbReference type="PROSITE" id="PS50048">
    <property type="entry name" value="ZN2_CY6_FUNGAL_2"/>
    <property type="match status" value="1"/>
</dbReference>
<dbReference type="InterPro" id="IPR050987">
    <property type="entry name" value="AtrR-like"/>
</dbReference>
<dbReference type="InterPro" id="IPR007219">
    <property type="entry name" value="XnlR_reg_dom"/>
</dbReference>
<dbReference type="GO" id="GO:0000981">
    <property type="term" value="F:DNA-binding transcription factor activity, RNA polymerase II-specific"/>
    <property type="evidence" value="ECO:0007669"/>
    <property type="project" value="InterPro"/>
</dbReference>
<evidence type="ECO:0000313" key="11">
    <source>
        <dbReference type="Proteomes" id="UP000604273"/>
    </source>
</evidence>
<evidence type="ECO:0000256" key="5">
    <source>
        <dbReference type="ARBA" id="ARBA00023163"/>
    </source>
</evidence>
<dbReference type="SMART" id="SM00066">
    <property type="entry name" value="GAL4"/>
    <property type="match status" value="1"/>
</dbReference>
<comment type="subcellular location">
    <subcellularLocation>
        <location evidence="1">Nucleus</location>
    </subcellularLocation>
</comment>
<keyword evidence="8" id="KW-1133">Transmembrane helix</keyword>
<dbReference type="PANTHER" id="PTHR46910:SF37">
    <property type="entry name" value="ZN(II)2CYS6 TRANSCRIPTION FACTOR (EUROFUNG)"/>
    <property type="match status" value="1"/>
</dbReference>
<dbReference type="InterPro" id="IPR036864">
    <property type="entry name" value="Zn2-C6_fun-type_DNA-bd_sf"/>
</dbReference>
<evidence type="ECO:0000256" key="8">
    <source>
        <dbReference type="SAM" id="Phobius"/>
    </source>
</evidence>
<feature type="domain" description="Zn(2)-C6 fungal-type" evidence="9">
    <location>
        <begin position="18"/>
        <end position="47"/>
    </location>
</feature>
<proteinExistence type="predicted"/>
<evidence type="ECO:0000256" key="7">
    <source>
        <dbReference type="SAM" id="MobiDB-lite"/>
    </source>
</evidence>
<protein>
    <recommendedName>
        <fullName evidence="9">Zn(2)-C6 fungal-type domain-containing protein</fullName>
    </recommendedName>
</protein>
<dbReference type="Pfam" id="PF04082">
    <property type="entry name" value="Fungal_trans"/>
    <property type="match status" value="1"/>
</dbReference>
<keyword evidence="4" id="KW-0238">DNA-binding</keyword>
<keyword evidence="8" id="KW-0472">Membrane</keyword>
<gene>
    <name evidence="10" type="ORF">FGADI_8106</name>
</gene>
<keyword evidence="5" id="KW-0804">Transcription</keyword>
<evidence type="ECO:0000259" key="9">
    <source>
        <dbReference type="PROSITE" id="PS50048"/>
    </source>
</evidence>
<keyword evidence="2" id="KW-0479">Metal-binding</keyword>
<keyword evidence="6" id="KW-0539">Nucleus</keyword>
<dbReference type="Gene3D" id="4.10.240.10">
    <property type="entry name" value="Zn(2)-C6 fungal-type DNA-binding domain"/>
    <property type="match status" value="1"/>
</dbReference>
<feature type="region of interest" description="Disordered" evidence="7">
    <location>
        <begin position="90"/>
        <end position="120"/>
    </location>
</feature>
<dbReference type="Proteomes" id="UP000604273">
    <property type="component" value="Unassembled WGS sequence"/>
</dbReference>
<dbReference type="GO" id="GO:0008270">
    <property type="term" value="F:zinc ion binding"/>
    <property type="evidence" value="ECO:0007669"/>
    <property type="project" value="InterPro"/>
</dbReference>
<reference evidence="10" key="2">
    <citation type="submission" date="2020-05" db="EMBL/GenBank/DDBJ databases">
        <authorList>
            <person name="Kim H.-S."/>
            <person name="Proctor R.H."/>
            <person name="Brown D.W."/>
        </authorList>
    </citation>
    <scope>NUCLEOTIDE SEQUENCE</scope>
    <source>
        <strain evidence="10">NRRL 45417</strain>
    </source>
</reference>
<evidence type="ECO:0000313" key="10">
    <source>
        <dbReference type="EMBL" id="KAF4950592.1"/>
    </source>
</evidence>
<dbReference type="SUPFAM" id="SSF57701">
    <property type="entry name" value="Zn2/Cys6 DNA-binding domain"/>
    <property type="match status" value="1"/>
</dbReference>
<dbReference type="SMART" id="SM00906">
    <property type="entry name" value="Fungal_trans"/>
    <property type="match status" value="1"/>
</dbReference>
<sequence length="583" mass="64312">MDASGDPPSGGKAPRRPACDNCKERKTRCDRSTPCSYCKASGLDCRLTKTNSTERRQRILISAKYDEAIESINHQLGQVLGMIQSLDLNKNQRNSSSPDSYDASYSLPHGSSDDASQCPPSLSYGFQGEPSFMAHLGSIFDTLGAIASNPAVEGRLGESGSQRITRQLHEAVLSHSPSTSGDSLPLPLHAQHPELKSCQLPAPEMILKIVRFAQIKRQRFFADAAVIDEHEFYELCQQVCFPISLYSFSAWIVVNVGLYGAISLLVTFSLKRGHTARGWRLNCTAARACLDLGMHRLPPGSHDPDTARKRKIFWSIYFAHAAMACTFGRPSSMPLHEITTDRLARPYDLPGMPGKIYSTGFDYSILMAEVHLQLFSAPAKDMPKHVRIKLARKFAGRVAEIHSDLLRIMQSDDGDDSFPEAATLFDILLDSLATIVWQLIPPDDPSSCLGQYHPSCVEAARRMLSSIQRFGTILNSVSFRGWSNFVNMFVTPQNTCSSTSSRLIFLPLQTPVLYALHGLPRPHYKLDHNALNVRSRAPVVCPEPPGVGSRRLAVHQHYLQSLPQSVSNSRVISIGSLPTGPDI</sequence>
<dbReference type="EMBL" id="JABFAI010000203">
    <property type="protein sequence ID" value="KAF4950592.1"/>
    <property type="molecule type" value="Genomic_DNA"/>
</dbReference>
<reference evidence="10" key="1">
    <citation type="journal article" date="2020" name="BMC Genomics">
        <title>Correction to: Identification and distribution of gene clusters required for synthesis of sphingolipid metabolism inhibitors in diverse species of the filamentous fungus Fusarium.</title>
        <authorList>
            <person name="Kim H.S."/>
            <person name="Lohmar J.M."/>
            <person name="Busman M."/>
            <person name="Brown D.W."/>
            <person name="Naumann T.A."/>
            <person name="Divon H.H."/>
            <person name="Lysoe E."/>
            <person name="Uhlig S."/>
            <person name="Proctor R.H."/>
        </authorList>
    </citation>
    <scope>NUCLEOTIDE SEQUENCE</scope>
    <source>
        <strain evidence="10">NRRL 45417</strain>
    </source>
</reference>
<comment type="caution">
    <text evidence="10">The sequence shown here is derived from an EMBL/GenBank/DDBJ whole genome shotgun (WGS) entry which is preliminary data.</text>
</comment>
<dbReference type="GO" id="GO:0006351">
    <property type="term" value="P:DNA-templated transcription"/>
    <property type="evidence" value="ECO:0007669"/>
    <property type="project" value="InterPro"/>
</dbReference>
<name>A0A8H4T3F8_9HYPO</name>
<feature type="transmembrane region" description="Helical" evidence="8">
    <location>
        <begin position="245"/>
        <end position="270"/>
    </location>
</feature>
<dbReference type="GO" id="GO:0003677">
    <property type="term" value="F:DNA binding"/>
    <property type="evidence" value="ECO:0007669"/>
    <property type="project" value="UniProtKB-KW"/>
</dbReference>
<dbReference type="AlphaFoldDB" id="A0A8H4T3F8"/>